<dbReference type="InterPro" id="IPR036086">
    <property type="entry name" value="ParB/Sulfiredoxin_sf"/>
</dbReference>
<comment type="caution">
    <text evidence="1">The sequence shown here is derived from an EMBL/GenBank/DDBJ whole genome shotgun (WGS) entry which is preliminary data.</text>
</comment>
<dbReference type="SUPFAM" id="SSF110849">
    <property type="entry name" value="ParB/Sulfiredoxin"/>
    <property type="match status" value="1"/>
</dbReference>
<proteinExistence type="predicted"/>
<evidence type="ECO:0000313" key="1">
    <source>
        <dbReference type="EMBL" id="MFD1568573.1"/>
    </source>
</evidence>
<evidence type="ECO:0008006" key="3">
    <source>
        <dbReference type="Google" id="ProtNLM"/>
    </source>
</evidence>
<protein>
    <recommendedName>
        <fullName evidence="3">ParB/Sulfiredoxin domain-containing protein</fullName>
    </recommendedName>
</protein>
<name>A0ABD6BWQ8_9EURY</name>
<accession>A0ABD6BWQ8</accession>
<reference evidence="1 2" key="1">
    <citation type="journal article" date="2019" name="Int. J. Syst. Evol. Microbiol.">
        <title>The Global Catalogue of Microorganisms (GCM) 10K type strain sequencing project: providing services to taxonomists for standard genome sequencing and annotation.</title>
        <authorList>
            <consortium name="The Broad Institute Genomics Platform"/>
            <consortium name="The Broad Institute Genome Sequencing Center for Infectious Disease"/>
            <person name="Wu L."/>
            <person name="Ma J."/>
        </authorList>
    </citation>
    <scope>NUCLEOTIDE SEQUENCE [LARGE SCALE GENOMIC DNA]</scope>
    <source>
        <strain evidence="1 2">CGMCC 1.12859</strain>
    </source>
</reference>
<dbReference type="RefSeq" id="WP_267648071.1">
    <property type="nucleotide sequence ID" value="NZ_JANHGR010000003.1"/>
</dbReference>
<sequence length="269" mass="30662">MSGTNVGETLDDLFRGVGRRLLAERPGLEPYLRRARDGYARAYVGLRGLRNRACYAAPADPYRLIRIDPSNVERVVWLRESKFREAGLVVGGDWDRPTTRFTDLDVFQAYERHFEDGVPWEETAFFDRVVDEINDGAAPWGCESEAAFRERCDRLDDLYERIAEVGYRTQAELAASGEEDPIKRQDSLRTERLKDEIAVHVGRDGELLFADGRNRLSMVKLLGLESVPVRVLRRHTDWQGVRDAYCLGEPTVERFAGHPDLADLTFGGR</sequence>
<gene>
    <name evidence="1" type="ORF">ACFSAU_13845</name>
</gene>
<organism evidence="1 2">
    <name type="scientific">Halolamina litorea</name>
    <dbReference type="NCBI Taxonomy" id="1515593"/>
    <lineage>
        <taxon>Archaea</taxon>
        <taxon>Methanobacteriati</taxon>
        <taxon>Methanobacteriota</taxon>
        <taxon>Stenosarchaea group</taxon>
        <taxon>Halobacteria</taxon>
        <taxon>Halobacteriales</taxon>
        <taxon>Haloferacaceae</taxon>
    </lineage>
</organism>
<dbReference type="AlphaFoldDB" id="A0ABD6BWQ8"/>
<dbReference type="EMBL" id="JBHUCZ010000012">
    <property type="protein sequence ID" value="MFD1568573.1"/>
    <property type="molecule type" value="Genomic_DNA"/>
</dbReference>
<evidence type="ECO:0000313" key="2">
    <source>
        <dbReference type="Proteomes" id="UP001597139"/>
    </source>
</evidence>
<dbReference type="Proteomes" id="UP001597139">
    <property type="component" value="Unassembled WGS sequence"/>
</dbReference>
<keyword evidence="2" id="KW-1185">Reference proteome</keyword>